<dbReference type="AlphaFoldDB" id="A0A2U0SBV7"/>
<name>A0A2U0SBV7_9SPHN</name>
<sequence length="391" mass="42107">MIDVAGILKGVATFRDNGHATVAQLSRAYGRATLDRVRGLPAIAGKYEQLVCDAPAVLARSGVECWSPAFGRANELAAGSVELHPLAFTQAVLALAGLGWSGDATLNVGAGGTLLLQHFQVRVNGTVVITSRDGRIDIISDGDVMHFERKSKELYLVNAPIAVQSSTFGIPITFGYAIDPELVRPSDIPINESGMAAAKQSIEAAIDLLSELGSGAVSWVLQAVRQISAVGANSSHGFVGRSVSMRPGHIVTSAPHHPVLIAETLVHESSHQMFNLCRCLGPYVRDGGGDRMFCSAINGRQRTIDRVALALHAMANMYMLFDEIVASEHEYSEIARARLRNFSQVALSLARTVSEEMELFTDLSREFIENIVDVTLMIHGKHHLDNAEVLC</sequence>
<dbReference type="RefSeq" id="WP_116468293.1">
    <property type="nucleotide sequence ID" value="NZ_QENQ01000001.1"/>
</dbReference>
<dbReference type="NCBIfam" id="TIGR04267">
    <property type="entry name" value="mod_HExxH"/>
    <property type="match status" value="1"/>
</dbReference>
<organism evidence="1 2">
    <name type="scientific">Sphingomonas pokkalii</name>
    <dbReference type="NCBI Taxonomy" id="2175090"/>
    <lineage>
        <taxon>Bacteria</taxon>
        <taxon>Pseudomonadati</taxon>
        <taxon>Pseudomonadota</taxon>
        <taxon>Alphaproteobacteria</taxon>
        <taxon>Sphingomonadales</taxon>
        <taxon>Sphingomonadaceae</taxon>
        <taxon>Sphingomonas</taxon>
    </lineage>
</organism>
<evidence type="ECO:0000313" key="2">
    <source>
        <dbReference type="Proteomes" id="UP000245890"/>
    </source>
</evidence>
<dbReference type="Proteomes" id="UP000245890">
    <property type="component" value="Unassembled WGS sequence"/>
</dbReference>
<reference evidence="1 2" key="1">
    <citation type="submission" date="2018-05" db="EMBL/GenBank/DDBJ databases">
        <title>Description of Sphingomonas pokkalii sp nov, isolated from the rhizosphere of saline tolerant pokkali rice and its draft genome analysis.</title>
        <authorList>
            <person name="Menon R."/>
            <person name="Kumari S."/>
            <person name="Rameshkumar N."/>
        </authorList>
    </citation>
    <scope>NUCLEOTIDE SEQUENCE [LARGE SCALE GENOMIC DNA]</scope>
    <source>
        <strain evidence="1 2">L3B27</strain>
    </source>
</reference>
<proteinExistence type="predicted"/>
<dbReference type="EMBL" id="QENQ01000001">
    <property type="protein sequence ID" value="PVX28849.1"/>
    <property type="molecule type" value="Genomic_DNA"/>
</dbReference>
<evidence type="ECO:0008006" key="3">
    <source>
        <dbReference type="Google" id="ProtNLM"/>
    </source>
</evidence>
<dbReference type="OrthoDB" id="9152103at2"/>
<protein>
    <recommendedName>
        <fullName evidence="3">HEXXH motif domain-containing protein</fullName>
    </recommendedName>
</protein>
<comment type="caution">
    <text evidence="1">The sequence shown here is derived from an EMBL/GenBank/DDBJ whole genome shotgun (WGS) entry which is preliminary data.</text>
</comment>
<keyword evidence="2" id="KW-1185">Reference proteome</keyword>
<dbReference type="InterPro" id="IPR026337">
    <property type="entry name" value="AKG_HExxH"/>
</dbReference>
<evidence type="ECO:0000313" key="1">
    <source>
        <dbReference type="EMBL" id="PVX28849.1"/>
    </source>
</evidence>
<accession>A0A2U0SBV7</accession>
<gene>
    <name evidence="1" type="ORF">DD559_05490</name>
</gene>